<sequence length="140" mass="14248">MRGLVVDFGGVLAGTGSDRAGLTAIIGALRAAGVRTAILSNDPGGPAAADLRGLGAGELVDEVVLSGDVGFAKPDPRIYRLTAERLGLTAADCVFVDDLAVNVRGAAASGMVGVHHVDPETTARELRILFDLGQGAQAQW</sequence>
<dbReference type="EMBL" id="JBHTCS010000009">
    <property type="protein sequence ID" value="MFC7447537.1"/>
    <property type="molecule type" value="Genomic_DNA"/>
</dbReference>
<evidence type="ECO:0000313" key="2">
    <source>
        <dbReference type="Proteomes" id="UP001596484"/>
    </source>
</evidence>
<dbReference type="Gene3D" id="3.40.50.1000">
    <property type="entry name" value="HAD superfamily/HAD-like"/>
    <property type="match status" value="1"/>
</dbReference>
<dbReference type="PANTHER" id="PTHR43611:SF3">
    <property type="entry name" value="FLAVIN MONONUCLEOTIDE HYDROLASE 1, CHLOROPLATIC"/>
    <property type="match status" value="1"/>
</dbReference>
<gene>
    <name evidence="1" type="ORF">ACFQS9_06520</name>
</gene>
<dbReference type="NCBIfam" id="TIGR01509">
    <property type="entry name" value="HAD-SF-IA-v3"/>
    <property type="match status" value="1"/>
</dbReference>
<evidence type="ECO:0000313" key="1">
    <source>
        <dbReference type="EMBL" id="MFC7447537.1"/>
    </source>
</evidence>
<keyword evidence="2" id="KW-1185">Reference proteome</keyword>
<dbReference type="RefSeq" id="WP_378402675.1">
    <property type="nucleotide sequence ID" value="NZ_JBHTCS010000009.1"/>
</dbReference>
<organism evidence="1 2">
    <name type="scientific">Rhodococcus daqingensis</name>
    <dbReference type="NCBI Taxonomy" id="2479363"/>
    <lineage>
        <taxon>Bacteria</taxon>
        <taxon>Bacillati</taxon>
        <taxon>Actinomycetota</taxon>
        <taxon>Actinomycetes</taxon>
        <taxon>Mycobacteriales</taxon>
        <taxon>Nocardiaceae</taxon>
        <taxon>Rhodococcus</taxon>
    </lineage>
</organism>
<dbReference type="Pfam" id="PF00702">
    <property type="entry name" value="Hydrolase"/>
    <property type="match status" value="1"/>
</dbReference>
<dbReference type="PANTHER" id="PTHR43611">
    <property type="entry name" value="ALPHA-D-GLUCOSE 1-PHOSPHATE PHOSPHATASE"/>
    <property type="match status" value="1"/>
</dbReference>
<dbReference type="Proteomes" id="UP001596484">
    <property type="component" value="Unassembled WGS sequence"/>
</dbReference>
<protein>
    <submittedName>
        <fullName evidence="1">HAD-IA family hydrolase</fullName>
    </submittedName>
</protein>
<dbReference type="InterPro" id="IPR036412">
    <property type="entry name" value="HAD-like_sf"/>
</dbReference>
<dbReference type="InterPro" id="IPR006439">
    <property type="entry name" value="HAD-SF_hydro_IA"/>
</dbReference>
<keyword evidence="1" id="KW-0378">Hydrolase</keyword>
<accession>A0ABW2RUM9</accession>
<dbReference type="SUPFAM" id="SSF56784">
    <property type="entry name" value="HAD-like"/>
    <property type="match status" value="1"/>
</dbReference>
<proteinExistence type="predicted"/>
<dbReference type="GO" id="GO:0016787">
    <property type="term" value="F:hydrolase activity"/>
    <property type="evidence" value="ECO:0007669"/>
    <property type="project" value="UniProtKB-KW"/>
</dbReference>
<reference evidence="2" key="1">
    <citation type="journal article" date="2019" name="Int. J. Syst. Evol. Microbiol.">
        <title>The Global Catalogue of Microorganisms (GCM) 10K type strain sequencing project: providing services to taxonomists for standard genome sequencing and annotation.</title>
        <authorList>
            <consortium name="The Broad Institute Genomics Platform"/>
            <consortium name="The Broad Institute Genome Sequencing Center for Infectious Disease"/>
            <person name="Wu L."/>
            <person name="Ma J."/>
        </authorList>
    </citation>
    <scope>NUCLEOTIDE SEQUENCE [LARGE SCALE GENOMIC DNA]</scope>
    <source>
        <strain evidence="2">ICMP 19430</strain>
    </source>
</reference>
<comment type="caution">
    <text evidence="1">The sequence shown here is derived from an EMBL/GenBank/DDBJ whole genome shotgun (WGS) entry which is preliminary data.</text>
</comment>
<name>A0ABW2RUM9_9NOCA</name>
<dbReference type="InterPro" id="IPR023214">
    <property type="entry name" value="HAD_sf"/>
</dbReference>